<feature type="transmembrane region" description="Helical" evidence="8">
    <location>
        <begin position="287"/>
        <end position="303"/>
    </location>
</feature>
<keyword evidence="5 11" id="KW-0067">ATP-binding</keyword>
<dbReference type="GO" id="GO:0005886">
    <property type="term" value="C:plasma membrane"/>
    <property type="evidence" value="ECO:0007669"/>
    <property type="project" value="UniProtKB-SubCell"/>
</dbReference>
<feature type="transmembrane region" description="Helical" evidence="8">
    <location>
        <begin position="71"/>
        <end position="90"/>
    </location>
</feature>
<dbReference type="SUPFAM" id="SSF52540">
    <property type="entry name" value="P-loop containing nucleoside triphosphate hydrolases"/>
    <property type="match status" value="1"/>
</dbReference>
<feature type="domain" description="ABC transmembrane type-1" evidence="10">
    <location>
        <begin position="36"/>
        <end position="318"/>
    </location>
</feature>
<keyword evidence="12" id="KW-1185">Reference proteome</keyword>
<dbReference type="InterPro" id="IPR003593">
    <property type="entry name" value="AAA+_ATPase"/>
</dbReference>
<dbReference type="GO" id="GO:0015421">
    <property type="term" value="F:ABC-type oligopeptide transporter activity"/>
    <property type="evidence" value="ECO:0007669"/>
    <property type="project" value="TreeGrafter"/>
</dbReference>
<dbReference type="InterPro" id="IPR011527">
    <property type="entry name" value="ABC1_TM_dom"/>
</dbReference>
<dbReference type="PANTHER" id="PTHR43394:SF1">
    <property type="entry name" value="ATP-BINDING CASSETTE SUB-FAMILY B MEMBER 10, MITOCHONDRIAL"/>
    <property type="match status" value="1"/>
</dbReference>
<feature type="transmembrane region" description="Helical" evidence="8">
    <location>
        <begin position="175"/>
        <end position="193"/>
    </location>
</feature>
<dbReference type="SMART" id="SM00382">
    <property type="entry name" value="AAA"/>
    <property type="match status" value="1"/>
</dbReference>
<dbReference type="InterPro" id="IPR039421">
    <property type="entry name" value="Type_1_exporter"/>
</dbReference>
<dbReference type="STRING" id="360807.ERS852392_01717"/>
<dbReference type="Gene3D" id="3.40.50.300">
    <property type="entry name" value="P-loop containing nucleotide triphosphate hydrolases"/>
    <property type="match status" value="1"/>
</dbReference>
<dbReference type="Gene3D" id="1.20.1560.10">
    <property type="entry name" value="ABC transporter type 1, transmembrane domain"/>
    <property type="match status" value="1"/>
</dbReference>
<keyword evidence="4" id="KW-0547">Nucleotide-binding</keyword>
<dbReference type="AlphaFoldDB" id="A0A0M6WQ50"/>
<proteinExistence type="predicted"/>
<evidence type="ECO:0000256" key="8">
    <source>
        <dbReference type="SAM" id="Phobius"/>
    </source>
</evidence>
<protein>
    <submittedName>
        <fullName evidence="11">ABC transporter ATP-binding protein/permease</fullName>
    </submittedName>
</protein>
<keyword evidence="6 8" id="KW-1133">Transmembrane helix</keyword>
<dbReference type="PANTHER" id="PTHR43394">
    <property type="entry name" value="ATP-DEPENDENT PERMEASE MDL1, MITOCHONDRIAL"/>
    <property type="match status" value="1"/>
</dbReference>
<dbReference type="GO" id="GO:0005524">
    <property type="term" value="F:ATP binding"/>
    <property type="evidence" value="ECO:0007669"/>
    <property type="project" value="UniProtKB-KW"/>
</dbReference>
<dbReference type="PROSITE" id="PS50893">
    <property type="entry name" value="ABC_TRANSPORTER_2"/>
    <property type="match status" value="1"/>
</dbReference>
<feature type="transmembrane region" description="Helical" evidence="8">
    <location>
        <begin position="27"/>
        <end position="51"/>
    </location>
</feature>
<evidence type="ECO:0000256" key="1">
    <source>
        <dbReference type="ARBA" id="ARBA00004651"/>
    </source>
</evidence>
<evidence type="ECO:0000256" key="5">
    <source>
        <dbReference type="ARBA" id="ARBA00022840"/>
    </source>
</evidence>
<dbReference type="CDD" id="cd18545">
    <property type="entry name" value="ABC_6TM_YknV_like"/>
    <property type="match status" value="1"/>
</dbReference>
<feature type="transmembrane region" description="Helical" evidence="8">
    <location>
        <begin position="146"/>
        <end position="169"/>
    </location>
</feature>
<accession>A0A0M6WQ50</accession>
<organism evidence="11 12">
    <name type="scientific">Roseburia inulinivorans</name>
    <dbReference type="NCBI Taxonomy" id="360807"/>
    <lineage>
        <taxon>Bacteria</taxon>
        <taxon>Bacillati</taxon>
        <taxon>Bacillota</taxon>
        <taxon>Clostridia</taxon>
        <taxon>Lachnospirales</taxon>
        <taxon>Lachnospiraceae</taxon>
        <taxon>Roseburia</taxon>
    </lineage>
</organism>
<dbReference type="Proteomes" id="UP000049828">
    <property type="component" value="Unassembled WGS sequence"/>
</dbReference>
<comment type="subcellular location">
    <subcellularLocation>
        <location evidence="1">Cell membrane</location>
        <topology evidence="1">Multi-pass membrane protein</topology>
    </subcellularLocation>
</comment>
<evidence type="ECO:0000259" key="10">
    <source>
        <dbReference type="PROSITE" id="PS50929"/>
    </source>
</evidence>
<dbReference type="FunFam" id="3.40.50.300:FF:000287">
    <property type="entry name" value="Multidrug ABC transporter ATP-binding protein"/>
    <property type="match status" value="1"/>
</dbReference>
<feature type="domain" description="ABC transporter" evidence="9">
    <location>
        <begin position="352"/>
        <end position="590"/>
    </location>
</feature>
<dbReference type="InterPro" id="IPR003439">
    <property type="entry name" value="ABC_transporter-like_ATP-bd"/>
</dbReference>
<evidence type="ECO:0000256" key="3">
    <source>
        <dbReference type="ARBA" id="ARBA00022692"/>
    </source>
</evidence>
<evidence type="ECO:0000256" key="2">
    <source>
        <dbReference type="ARBA" id="ARBA00022448"/>
    </source>
</evidence>
<dbReference type="PROSITE" id="PS50929">
    <property type="entry name" value="ABC_TM1F"/>
    <property type="match status" value="1"/>
</dbReference>
<evidence type="ECO:0000259" key="9">
    <source>
        <dbReference type="PROSITE" id="PS50893"/>
    </source>
</evidence>
<dbReference type="Pfam" id="PF00664">
    <property type="entry name" value="ABC_membrane"/>
    <property type="match status" value="1"/>
</dbReference>
<keyword evidence="2" id="KW-0813">Transport</keyword>
<evidence type="ECO:0000256" key="7">
    <source>
        <dbReference type="ARBA" id="ARBA00023136"/>
    </source>
</evidence>
<dbReference type="InterPro" id="IPR027417">
    <property type="entry name" value="P-loop_NTPase"/>
</dbReference>
<dbReference type="RefSeq" id="WP_055039865.1">
    <property type="nucleotide sequence ID" value="NZ_CVRS01000079.1"/>
</dbReference>
<dbReference type="GO" id="GO:0016887">
    <property type="term" value="F:ATP hydrolysis activity"/>
    <property type="evidence" value="ECO:0007669"/>
    <property type="project" value="InterPro"/>
</dbReference>
<dbReference type="EMBL" id="CVRS01000079">
    <property type="protein sequence ID" value="CRL39794.1"/>
    <property type="molecule type" value="Genomic_DNA"/>
</dbReference>
<evidence type="ECO:0000256" key="6">
    <source>
        <dbReference type="ARBA" id="ARBA00022989"/>
    </source>
</evidence>
<keyword evidence="7 8" id="KW-0472">Membrane</keyword>
<evidence type="ECO:0000256" key="4">
    <source>
        <dbReference type="ARBA" id="ARBA00022741"/>
    </source>
</evidence>
<evidence type="ECO:0000313" key="11">
    <source>
        <dbReference type="EMBL" id="CRL39794.1"/>
    </source>
</evidence>
<reference evidence="12" key="1">
    <citation type="submission" date="2015-05" db="EMBL/GenBank/DDBJ databases">
        <authorList>
            <consortium name="Pathogen Informatics"/>
        </authorList>
    </citation>
    <scope>NUCLEOTIDE SEQUENCE [LARGE SCALE GENOMIC DNA]</scope>
    <source>
        <strain evidence="12">L1-83</strain>
    </source>
</reference>
<sequence length="596" mass="66597">MAVNSFREDEYMENTDKKKILSRLLSYLLDYKLAIAGVLVCMGITVGISLVNPLLIEEAIDHYIAQSDFKGLIALGIFALALNVLFIILVKVRMYSMSVISNKILLKIRQDLYEHIQTLSFSFFDSRPTGKILARIIGDVNSLKDVLTNMVTTLIPEFITVIGVVVIMMVKDWRLALASLSTIPIMIAGIFLVQKISHKRWQIYRKKSSNLNAYVHEDIAGMNVVQSFGAEDETKEIFENLTDEHRNAFVDAVIFADMFGPVIDFCWGIGAMMLYLIGIRFLGFEKVSVGLLVAFGSYINMFWNPIMNLSNFYNNLVTNLTAAERIFDILDTEPDITDAKDVEELPEVKGEVTFSHVGFTYDRGTPAETKVLEDVNFVVKPGETIALVGPTGAGKTTIVNLISRFYDIEQGKILIDGYDLTKVSMNSLRRQMGVMTQDNFIFHGTVRDNILYGKLDATNEEVIAAAKAVNAHDFIMKMEKGYDTELKEHGAGLSIGQRQLIAFARTMVSMPKILILDEATSSIDTHTEILVQRGIEALLAGRTSFVIAHRLSTIQNADRIFVIDKGGILEQGSPAELMEKKGAYYKLYMAQFAELG</sequence>
<evidence type="ECO:0000313" key="12">
    <source>
        <dbReference type="Proteomes" id="UP000049828"/>
    </source>
</evidence>
<dbReference type="Pfam" id="PF00005">
    <property type="entry name" value="ABC_tran"/>
    <property type="match status" value="1"/>
</dbReference>
<name>A0A0M6WQ50_9FIRM</name>
<dbReference type="InterPro" id="IPR036640">
    <property type="entry name" value="ABC1_TM_sf"/>
</dbReference>
<dbReference type="OrthoDB" id="9762778at2"/>
<keyword evidence="3 8" id="KW-0812">Transmembrane</keyword>
<dbReference type="SUPFAM" id="SSF90123">
    <property type="entry name" value="ABC transporter transmembrane region"/>
    <property type="match status" value="1"/>
</dbReference>
<gene>
    <name evidence="11" type="ORF">RIL183_25851</name>
</gene>